<dbReference type="PANTHER" id="PTHR19308:SF14">
    <property type="entry name" value="START DOMAIN-CONTAINING PROTEIN"/>
    <property type="match status" value="1"/>
</dbReference>
<comment type="caution">
    <text evidence="2">The sequence shown here is derived from an EMBL/GenBank/DDBJ whole genome shotgun (WGS) entry which is preliminary data.</text>
</comment>
<name>A0ABQ6MMG6_9STRA</name>
<protein>
    <recommendedName>
        <fullName evidence="1">START domain-containing protein</fullName>
    </recommendedName>
</protein>
<sequence>MKEPTSYFQAKATDRSSWGKAVSDVDTSAEDVLSYLLLSTSYERVLEHEKEQRGHLRLGLNVPNSRSSFQCVGRRFSGAVSPRVFGAWWTWRKAPGTNGAYLVALSPPNEYTDNQGVTDEVEKALADAASSKGAVRGSAIGLYTIQPLAPTVCQVTFCGFGDMKGKIPAMVMNYLVKNTVRIVDDVRARYERSGKVVDAELRSVFPTPPPIAQLTADQRQVADECRALETVVGDWVRMRSSGNTIDTYRHPEDAFVLKGETTVDCPALEALAWYFAFASRERMRMSREAGNSARLIIARTSPHADYGLTTPRAMVRGLSSGLLYFAPVLGHEDERTKVTQIQNAEVGGASVTKLIFKRVQSLGLKQLKTLIECKNVFSRDDEVDKAEQDVLAAIIRDSPQTYSEEERDRFTRVLKNLDAAATRPGSEFKYMPSPDSFVTVQLNTNGIADTGSGVGRATTVVDASVDECVAWELARTSRAQLKMYGGRNEAVIRVNEHNLIYTFEMNLPISSFRPRDFVQAIMWRKRGDDVTVVAESLDHPGFPMRPEYVRGSATSHFEYKKLPSLGGIPQTQVTLRGSADVRGNVPKRFQKAGVARFMRLSFMRKEFDASDAIDAGSSLRLVTMIQNHDEPYTEMEEEILRDGQAQFAVFGAQKGKELKISLPAVKAKLAFKAGDSRAFGFVTTTVQASPEQVLALMWDFGKRFRASTDNLEKNIDEEPNAHNKLLFNKKKP</sequence>
<gene>
    <name evidence="2" type="ORF">TeGR_g1138</name>
</gene>
<evidence type="ECO:0000313" key="2">
    <source>
        <dbReference type="EMBL" id="GMI29238.1"/>
    </source>
</evidence>
<dbReference type="InterPro" id="IPR051213">
    <property type="entry name" value="START_lipid_transfer"/>
</dbReference>
<dbReference type="InterPro" id="IPR023393">
    <property type="entry name" value="START-like_dom_sf"/>
</dbReference>
<feature type="domain" description="START" evidence="1">
    <location>
        <begin position="471"/>
        <end position="596"/>
    </location>
</feature>
<dbReference type="PROSITE" id="PS50848">
    <property type="entry name" value="START"/>
    <property type="match status" value="1"/>
</dbReference>
<dbReference type="PANTHER" id="PTHR19308">
    <property type="entry name" value="PHOSPHATIDYLCHOLINE TRANSFER PROTEIN"/>
    <property type="match status" value="1"/>
</dbReference>
<proteinExistence type="predicted"/>
<dbReference type="InterPro" id="IPR002913">
    <property type="entry name" value="START_lipid-bd_dom"/>
</dbReference>
<dbReference type="SUPFAM" id="SSF55961">
    <property type="entry name" value="Bet v1-like"/>
    <property type="match status" value="2"/>
</dbReference>
<evidence type="ECO:0000313" key="3">
    <source>
        <dbReference type="Proteomes" id="UP001165060"/>
    </source>
</evidence>
<accession>A0ABQ6MMG6</accession>
<keyword evidence="3" id="KW-1185">Reference proteome</keyword>
<organism evidence="2 3">
    <name type="scientific">Tetraparma gracilis</name>
    <dbReference type="NCBI Taxonomy" id="2962635"/>
    <lineage>
        <taxon>Eukaryota</taxon>
        <taxon>Sar</taxon>
        <taxon>Stramenopiles</taxon>
        <taxon>Ochrophyta</taxon>
        <taxon>Bolidophyceae</taxon>
        <taxon>Parmales</taxon>
        <taxon>Triparmaceae</taxon>
        <taxon>Tetraparma</taxon>
    </lineage>
</organism>
<dbReference type="Gene3D" id="3.30.530.20">
    <property type="match status" value="2"/>
</dbReference>
<dbReference type="EMBL" id="BRYB01004326">
    <property type="protein sequence ID" value="GMI29238.1"/>
    <property type="molecule type" value="Genomic_DNA"/>
</dbReference>
<dbReference type="Proteomes" id="UP001165060">
    <property type="component" value="Unassembled WGS sequence"/>
</dbReference>
<evidence type="ECO:0000259" key="1">
    <source>
        <dbReference type="PROSITE" id="PS50848"/>
    </source>
</evidence>
<dbReference type="Pfam" id="PF01852">
    <property type="entry name" value="START"/>
    <property type="match status" value="1"/>
</dbReference>
<reference evidence="2 3" key="1">
    <citation type="journal article" date="2023" name="Commun. Biol.">
        <title>Genome analysis of Parmales, the sister group of diatoms, reveals the evolutionary specialization of diatoms from phago-mixotrophs to photoautotrophs.</title>
        <authorList>
            <person name="Ban H."/>
            <person name="Sato S."/>
            <person name="Yoshikawa S."/>
            <person name="Yamada K."/>
            <person name="Nakamura Y."/>
            <person name="Ichinomiya M."/>
            <person name="Sato N."/>
            <person name="Blanc-Mathieu R."/>
            <person name="Endo H."/>
            <person name="Kuwata A."/>
            <person name="Ogata H."/>
        </authorList>
    </citation>
    <scope>NUCLEOTIDE SEQUENCE [LARGE SCALE GENOMIC DNA]</scope>
</reference>
<feature type="non-terminal residue" evidence="2">
    <location>
        <position position="732"/>
    </location>
</feature>